<keyword evidence="2" id="KW-0963">Cytoplasm</keyword>
<dbReference type="InterPro" id="IPR017871">
    <property type="entry name" value="ABC_transporter-like_CS"/>
</dbReference>
<evidence type="ECO:0000256" key="9">
    <source>
        <dbReference type="ARBA" id="ARBA00022833"/>
    </source>
</evidence>
<evidence type="ECO:0000256" key="7">
    <source>
        <dbReference type="ARBA" id="ARBA00022769"/>
    </source>
</evidence>
<dbReference type="PANTHER" id="PTHR43152:SF3">
    <property type="entry name" value="UVRABC SYSTEM PROTEIN A"/>
    <property type="match status" value="1"/>
</dbReference>
<reference evidence="18 19" key="1">
    <citation type="submission" date="2019-08" db="EMBL/GenBank/DDBJ databases">
        <title>Genome of Phaeodactylibacter luteus.</title>
        <authorList>
            <person name="Bowman J.P."/>
        </authorList>
    </citation>
    <scope>NUCLEOTIDE SEQUENCE [LARGE SCALE GENOMIC DNA]</scope>
    <source>
        <strain evidence="18 19">KCTC 42180</strain>
    </source>
</reference>
<keyword evidence="5" id="KW-0547">Nucleotide-binding</keyword>
<dbReference type="GO" id="GO:0005737">
    <property type="term" value="C:cytoplasm"/>
    <property type="evidence" value="ECO:0007669"/>
    <property type="project" value="UniProtKB-SubCell"/>
</dbReference>
<evidence type="ECO:0000256" key="11">
    <source>
        <dbReference type="ARBA" id="ARBA00022881"/>
    </source>
</evidence>
<evidence type="ECO:0000256" key="5">
    <source>
        <dbReference type="ARBA" id="ARBA00022741"/>
    </source>
</evidence>
<dbReference type="RefSeq" id="WP_147168145.1">
    <property type="nucleotide sequence ID" value="NZ_VOOR01000029.1"/>
</dbReference>
<evidence type="ECO:0000256" key="13">
    <source>
        <dbReference type="ARBA" id="ARBA00023204"/>
    </source>
</evidence>
<dbReference type="PANTHER" id="PTHR43152">
    <property type="entry name" value="UVRABC SYSTEM PROTEIN A"/>
    <property type="match status" value="1"/>
</dbReference>
<evidence type="ECO:0000256" key="4">
    <source>
        <dbReference type="ARBA" id="ARBA00022737"/>
    </source>
</evidence>
<dbReference type="InterPro" id="IPR004602">
    <property type="entry name" value="UvrA"/>
</dbReference>
<dbReference type="InterPro" id="IPR041552">
    <property type="entry name" value="UvrA_DNA-bd"/>
</dbReference>
<dbReference type="PROSITE" id="PS00211">
    <property type="entry name" value="ABC_TRANSPORTER_1"/>
    <property type="match status" value="1"/>
</dbReference>
<keyword evidence="6" id="KW-0227">DNA damage</keyword>
<feature type="domain" description="ABC transporter" evidence="17">
    <location>
        <begin position="370"/>
        <end position="601"/>
    </location>
</feature>
<dbReference type="Pfam" id="PF17760">
    <property type="entry name" value="UvrA_inter"/>
    <property type="match status" value="1"/>
</dbReference>
<dbReference type="InterPro" id="IPR013815">
    <property type="entry name" value="ATP_grasp_subdomain_1"/>
</dbReference>
<dbReference type="GO" id="GO:0016887">
    <property type="term" value="F:ATP hydrolysis activity"/>
    <property type="evidence" value="ECO:0007669"/>
    <property type="project" value="InterPro"/>
</dbReference>
<feature type="domain" description="ABC transporter" evidence="17">
    <location>
        <begin position="614"/>
        <end position="940"/>
    </location>
</feature>
<dbReference type="GO" id="GO:0008270">
    <property type="term" value="F:zinc ion binding"/>
    <property type="evidence" value="ECO:0007669"/>
    <property type="project" value="UniProtKB-KW"/>
</dbReference>
<comment type="similarity">
    <text evidence="14">Belongs to the ABC transporter superfamily. UvrA family.</text>
</comment>
<sequence length="951" mass="105575">MSKKATTPTLDKPSEQNLRAAIRIKGARANNLKNISLDIPKDQLVVVTGVSGSGKSSITMDTLFAEGQRRYVESLSSYARQFLMRMKKPDVDYIKGICPAIAIEQKVSTSNARSTVGTLTEVYDYLRILYARVGRTYSPVSGAEVRKHEVSDVVDYIHQLAEGAKVQLFIPLSDKYKDRTIRQELELLLQKGYTRVQYEGQLQYVEEVLSTAAPDLLDQSLEQAAGAGLRILIDRFVVRQGDEENAKRMADSVQTAFYEAEGECVVEEIGGEAKAFNNRFELDGLVFLEPTPQLFNFNNPYGACPTCEGFSKVMGIDEHKVIPDPGKSVYEGAVACWKGDKYGQWLDRLLDNAHHFDFPVHTPYAELTKAQKKLLWKGNAHFWGINDFFSELEEKMYKIQNRVMLARYRGRTTCTSCDGGRLRQEATYVKIGGHPITDLVELPVDELLSFFQGLTLNAYDEKVARRLLLEINNRLQFMCDVGLNYLTLSRLSSTLSGGETQRINLTRTLGSNLTSSMYILDEPSVGLHPKDTSRLVRVLKSLRDLGNTVIVVEHEEDVIRNADYLVDIGPAAGIHGGEVVFAGPFTEVYEAKNQSLTAQYMSGRMAIPLPAARRKTNSFIEVKGARQHNLKKVDAKFPLHALSVVTGVSGSGKTTLVKQILYPALLQHLGESTTQSAGLFDELSGSLKTVTQVEMVSQSPIGKSSRSNPVTYVKAYDAIRKLMSEQQLSKIHGFKPKHFSFNVDGGRCDTCKGEGEQVVEMQFLADVRLECEACGGRRFKQEVLDVEYQGKNIHDILELSVDEALDFFAAQKEVVSKLQPLSDVGLGYVHLGQSSSTLSGGEAQRVKLASFLTRERSNEHILFIFDEPTTGLHFHDIRKLLDAMNALVENGHTVLVVEHNMEVIKCADWVIDLGPGGGKAGGHLVFQGTPEGLALEPSSYTGQFLKEKLTL</sequence>
<keyword evidence="9" id="KW-0862">Zinc</keyword>
<keyword evidence="13" id="KW-0234">DNA repair</keyword>
<dbReference type="InterPro" id="IPR041102">
    <property type="entry name" value="UvrA_inter"/>
</dbReference>
<keyword evidence="8" id="KW-0863">Zinc-finger</keyword>
<gene>
    <name evidence="18" type="primary">uvrA</name>
    <name evidence="18" type="ORF">FRY97_13840</name>
</gene>
<dbReference type="GO" id="GO:0009380">
    <property type="term" value="C:excinuclease repair complex"/>
    <property type="evidence" value="ECO:0007669"/>
    <property type="project" value="InterPro"/>
</dbReference>
<evidence type="ECO:0000256" key="15">
    <source>
        <dbReference type="ARBA" id="ARBA00039316"/>
    </source>
</evidence>
<evidence type="ECO:0000256" key="3">
    <source>
        <dbReference type="ARBA" id="ARBA00022723"/>
    </source>
</evidence>
<evidence type="ECO:0000256" key="2">
    <source>
        <dbReference type="ARBA" id="ARBA00022490"/>
    </source>
</evidence>
<dbReference type="Pfam" id="PF17755">
    <property type="entry name" value="UvrA_DNA-bind"/>
    <property type="match status" value="1"/>
</dbReference>
<evidence type="ECO:0000313" key="19">
    <source>
        <dbReference type="Proteomes" id="UP000321580"/>
    </source>
</evidence>
<evidence type="ECO:0000313" key="18">
    <source>
        <dbReference type="EMBL" id="TXB62469.1"/>
    </source>
</evidence>
<dbReference type="SUPFAM" id="SSF52540">
    <property type="entry name" value="P-loop containing nucleoside triphosphate hydrolases"/>
    <property type="match status" value="2"/>
</dbReference>
<dbReference type="InterPro" id="IPR003439">
    <property type="entry name" value="ABC_transporter-like_ATP-bd"/>
</dbReference>
<dbReference type="Gene3D" id="1.20.1580.10">
    <property type="entry name" value="ABC transporter ATPase like domain"/>
    <property type="match status" value="2"/>
</dbReference>
<dbReference type="InterPro" id="IPR027417">
    <property type="entry name" value="P-loop_NTPase"/>
</dbReference>
<keyword evidence="10" id="KW-0067">ATP-binding</keyword>
<proteinExistence type="inferred from homology"/>
<evidence type="ECO:0000256" key="16">
    <source>
        <dbReference type="ARBA" id="ARBA00042156"/>
    </source>
</evidence>
<protein>
    <recommendedName>
        <fullName evidence="15">UvrABC system protein A</fullName>
    </recommendedName>
    <alternativeName>
        <fullName evidence="16">Excinuclease ABC subunit A</fullName>
    </alternativeName>
</protein>
<evidence type="ECO:0000256" key="12">
    <source>
        <dbReference type="ARBA" id="ARBA00023125"/>
    </source>
</evidence>
<evidence type="ECO:0000256" key="8">
    <source>
        <dbReference type="ARBA" id="ARBA00022771"/>
    </source>
</evidence>
<evidence type="ECO:0000256" key="14">
    <source>
        <dbReference type="ARBA" id="ARBA00038000"/>
    </source>
</evidence>
<dbReference type="Proteomes" id="UP000321580">
    <property type="component" value="Unassembled WGS sequence"/>
</dbReference>
<dbReference type="PROSITE" id="PS50893">
    <property type="entry name" value="ABC_TRANSPORTER_2"/>
    <property type="match status" value="2"/>
</dbReference>
<keyword evidence="19" id="KW-1185">Reference proteome</keyword>
<comment type="subcellular location">
    <subcellularLocation>
        <location evidence="1">Cytoplasm</location>
    </subcellularLocation>
</comment>
<dbReference type="Gene3D" id="3.40.50.300">
    <property type="entry name" value="P-loop containing nucleotide triphosphate hydrolases"/>
    <property type="match status" value="2"/>
</dbReference>
<dbReference type="EMBL" id="VOOR01000029">
    <property type="protein sequence ID" value="TXB62469.1"/>
    <property type="molecule type" value="Genomic_DNA"/>
</dbReference>
<comment type="caution">
    <text evidence="18">The sequence shown here is derived from an EMBL/GenBank/DDBJ whole genome shotgun (WGS) entry which is preliminary data.</text>
</comment>
<keyword evidence="11" id="KW-0267">Excision nuclease</keyword>
<keyword evidence="12" id="KW-0238">DNA-binding</keyword>
<dbReference type="Gene3D" id="3.30.1490.20">
    <property type="entry name" value="ATP-grasp fold, A domain"/>
    <property type="match status" value="1"/>
</dbReference>
<dbReference type="NCBIfam" id="TIGR00630">
    <property type="entry name" value="uvra"/>
    <property type="match status" value="1"/>
</dbReference>
<dbReference type="GO" id="GO:0006289">
    <property type="term" value="P:nucleotide-excision repair"/>
    <property type="evidence" value="ECO:0007669"/>
    <property type="project" value="InterPro"/>
</dbReference>
<accession>A0A5C6RKM8</accession>
<evidence type="ECO:0000256" key="6">
    <source>
        <dbReference type="ARBA" id="ARBA00022763"/>
    </source>
</evidence>
<keyword evidence="4" id="KW-0677">Repeat</keyword>
<evidence type="ECO:0000256" key="10">
    <source>
        <dbReference type="ARBA" id="ARBA00022840"/>
    </source>
</evidence>
<evidence type="ECO:0000259" key="17">
    <source>
        <dbReference type="PROSITE" id="PS50893"/>
    </source>
</evidence>
<dbReference type="GO" id="GO:0005524">
    <property type="term" value="F:ATP binding"/>
    <property type="evidence" value="ECO:0007669"/>
    <property type="project" value="UniProtKB-KW"/>
</dbReference>
<evidence type="ECO:0000256" key="1">
    <source>
        <dbReference type="ARBA" id="ARBA00004496"/>
    </source>
</evidence>
<dbReference type="GO" id="GO:0004518">
    <property type="term" value="F:nuclease activity"/>
    <property type="evidence" value="ECO:0007669"/>
    <property type="project" value="UniProtKB-KW"/>
</dbReference>
<keyword evidence="7" id="KW-0228">DNA excision</keyword>
<name>A0A5C6RKM8_9BACT</name>
<organism evidence="18 19">
    <name type="scientific">Phaeodactylibacter luteus</name>
    <dbReference type="NCBI Taxonomy" id="1564516"/>
    <lineage>
        <taxon>Bacteria</taxon>
        <taxon>Pseudomonadati</taxon>
        <taxon>Bacteroidota</taxon>
        <taxon>Saprospiria</taxon>
        <taxon>Saprospirales</taxon>
        <taxon>Haliscomenobacteraceae</taxon>
        <taxon>Phaeodactylibacter</taxon>
    </lineage>
</organism>
<dbReference type="Gene3D" id="1.10.8.280">
    <property type="entry name" value="ABC transporter ATPase domain-like"/>
    <property type="match status" value="1"/>
</dbReference>
<dbReference type="GO" id="GO:0003677">
    <property type="term" value="F:DNA binding"/>
    <property type="evidence" value="ECO:0007669"/>
    <property type="project" value="UniProtKB-KW"/>
</dbReference>
<keyword evidence="3" id="KW-0479">Metal-binding</keyword>
<dbReference type="AlphaFoldDB" id="A0A5C6RKM8"/>
<dbReference type="OrthoDB" id="9809851at2"/>